<dbReference type="InterPro" id="IPR052715">
    <property type="entry name" value="RAYT_transposase"/>
</dbReference>
<comment type="caution">
    <text evidence="2">The sequence shown here is derived from an EMBL/GenBank/DDBJ whole genome shotgun (WGS) entry which is preliminary data.</text>
</comment>
<dbReference type="EMBL" id="MVBK01000026">
    <property type="protein sequence ID" value="OOG26791.1"/>
    <property type="molecule type" value="Genomic_DNA"/>
</dbReference>
<dbReference type="GO" id="GO:0043565">
    <property type="term" value="F:sequence-specific DNA binding"/>
    <property type="evidence" value="ECO:0007669"/>
    <property type="project" value="TreeGrafter"/>
</dbReference>
<dbReference type="SUPFAM" id="SSF143422">
    <property type="entry name" value="Transposase IS200-like"/>
    <property type="match status" value="1"/>
</dbReference>
<dbReference type="RefSeq" id="WP_077277968.1">
    <property type="nucleotide sequence ID" value="NZ_MVBK01000026.1"/>
</dbReference>
<dbReference type="Pfam" id="PF01797">
    <property type="entry name" value="Y1_Tnp"/>
    <property type="match status" value="1"/>
</dbReference>
<dbReference type="InterPro" id="IPR002686">
    <property type="entry name" value="Transposase_17"/>
</dbReference>
<dbReference type="PANTHER" id="PTHR36966:SF1">
    <property type="entry name" value="REP-ASSOCIATED TYROSINE TRANSPOSASE"/>
    <property type="match status" value="1"/>
</dbReference>
<dbReference type="InterPro" id="IPR036515">
    <property type="entry name" value="Transposase_17_sf"/>
</dbReference>
<evidence type="ECO:0000313" key="3">
    <source>
        <dbReference type="Proteomes" id="UP000189462"/>
    </source>
</evidence>
<evidence type="ECO:0000259" key="1">
    <source>
        <dbReference type="SMART" id="SM01321"/>
    </source>
</evidence>
<dbReference type="Proteomes" id="UP000189462">
    <property type="component" value="Unassembled WGS sequence"/>
</dbReference>
<dbReference type="AlphaFoldDB" id="A0A1V3NP38"/>
<sequence>MSDYRRVYHPGGLYFFTVVTASRRPLFSNARSIEILRMAFRYVMQRRPFQLEAIVILPDHLHCLWQLPETDSDYSNRWKMLKGYVSRRLGNKNDPIWQPRFWEHMIRDDHDRRRHMDYIHFNPVKHGLVDDPAAWPASSFRRYLERGIYPTGWGRREPAHIAAMNCE</sequence>
<proteinExistence type="predicted"/>
<evidence type="ECO:0000313" key="2">
    <source>
        <dbReference type="EMBL" id="OOG26791.1"/>
    </source>
</evidence>
<dbReference type="GO" id="GO:0004803">
    <property type="term" value="F:transposase activity"/>
    <property type="evidence" value="ECO:0007669"/>
    <property type="project" value="InterPro"/>
</dbReference>
<protein>
    <submittedName>
        <fullName evidence="2">Transposase</fullName>
    </submittedName>
</protein>
<dbReference type="OrthoDB" id="9794403at2"/>
<keyword evidence="3" id="KW-1185">Reference proteome</keyword>
<gene>
    <name evidence="2" type="ORF">B1C78_04610</name>
</gene>
<dbReference type="NCBIfam" id="NF047646">
    <property type="entry name" value="REP_Tyr_transpos"/>
    <property type="match status" value="1"/>
</dbReference>
<dbReference type="Gene3D" id="3.30.70.1290">
    <property type="entry name" value="Transposase IS200-like"/>
    <property type="match status" value="1"/>
</dbReference>
<name>A0A1V3NP38_9GAMM</name>
<dbReference type="PANTHER" id="PTHR36966">
    <property type="entry name" value="REP-ASSOCIATED TYROSINE TRANSPOSASE"/>
    <property type="match status" value="1"/>
</dbReference>
<feature type="domain" description="Transposase IS200-like" evidence="1">
    <location>
        <begin position="9"/>
        <end position="122"/>
    </location>
</feature>
<dbReference type="SMART" id="SM01321">
    <property type="entry name" value="Y1_Tnp"/>
    <property type="match status" value="1"/>
</dbReference>
<accession>A0A1V3NP38</accession>
<dbReference type="GO" id="GO:0006313">
    <property type="term" value="P:DNA transposition"/>
    <property type="evidence" value="ECO:0007669"/>
    <property type="project" value="InterPro"/>
</dbReference>
<reference evidence="2 3" key="1">
    <citation type="submission" date="2017-02" db="EMBL/GenBank/DDBJ databases">
        <title>Genomic diversity within the haloalkaliphilic genus Thioalkalivibrio.</title>
        <authorList>
            <person name="Ahn A.-C."/>
            <person name="Meier-Kolthoff J."/>
            <person name="Overmars L."/>
            <person name="Richter M."/>
            <person name="Woyke T."/>
            <person name="Sorokin D.Y."/>
            <person name="Muyzer G."/>
        </authorList>
    </citation>
    <scope>NUCLEOTIDE SEQUENCE [LARGE SCALE GENOMIC DNA]</scope>
    <source>
        <strain evidence="2 3">ALJD</strain>
    </source>
</reference>
<organism evidence="2 3">
    <name type="scientific">Thioalkalivibrio denitrificans</name>
    <dbReference type="NCBI Taxonomy" id="108003"/>
    <lineage>
        <taxon>Bacteria</taxon>
        <taxon>Pseudomonadati</taxon>
        <taxon>Pseudomonadota</taxon>
        <taxon>Gammaproteobacteria</taxon>
        <taxon>Chromatiales</taxon>
        <taxon>Ectothiorhodospiraceae</taxon>
        <taxon>Thioalkalivibrio</taxon>
    </lineage>
</organism>